<keyword evidence="2" id="KW-1185">Reference proteome</keyword>
<dbReference type="Proteomes" id="UP001239397">
    <property type="component" value="Chromosome"/>
</dbReference>
<dbReference type="Gene3D" id="1.25.40.10">
    <property type="entry name" value="Tetratricopeptide repeat domain"/>
    <property type="match status" value="1"/>
</dbReference>
<dbReference type="AlphaFoldDB" id="A0A9Y2NJK2"/>
<evidence type="ECO:0000313" key="1">
    <source>
        <dbReference type="EMBL" id="WIY01878.1"/>
    </source>
</evidence>
<gene>
    <name evidence="1" type="ORF">QRX60_49075</name>
</gene>
<proteinExistence type="predicted"/>
<evidence type="ECO:0000313" key="2">
    <source>
        <dbReference type="Proteomes" id="UP001239397"/>
    </source>
</evidence>
<dbReference type="EMBL" id="CP127295">
    <property type="protein sequence ID" value="WIY01878.1"/>
    <property type="molecule type" value="Genomic_DNA"/>
</dbReference>
<reference evidence="1 2" key="1">
    <citation type="submission" date="2023-06" db="EMBL/GenBank/DDBJ databases">
        <authorList>
            <person name="Oyuntsetseg B."/>
            <person name="Kim S.B."/>
        </authorList>
    </citation>
    <scope>NUCLEOTIDE SEQUENCE [LARGE SCALE GENOMIC DNA]</scope>
    <source>
        <strain evidence="1 2">4-36</strain>
    </source>
</reference>
<dbReference type="InterPro" id="IPR011990">
    <property type="entry name" value="TPR-like_helical_dom_sf"/>
</dbReference>
<organism evidence="1 2">
    <name type="scientific">Amycolatopsis mongoliensis</name>
    <dbReference type="NCBI Taxonomy" id="715475"/>
    <lineage>
        <taxon>Bacteria</taxon>
        <taxon>Bacillati</taxon>
        <taxon>Actinomycetota</taxon>
        <taxon>Actinomycetes</taxon>
        <taxon>Pseudonocardiales</taxon>
        <taxon>Pseudonocardiaceae</taxon>
        <taxon>Amycolatopsis</taxon>
    </lineage>
</organism>
<accession>A0A9Y2NJK2</accession>
<name>A0A9Y2NJK2_9PSEU</name>
<protein>
    <submittedName>
        <fullName evidence="1">Transcriptional regulator</fullName>
    </submittedName>
</protein>
<dbReference type="RefSeq" id="WP_285998315.1">
    <property type="nucleotide sequence ID" value="NZ_CP127295.1"/>
</dbReference>
<dbReference type="SUPFAM" id="SSF48452">
    <property type="entry name" value="TPR-like"/>
    <property type="match status" value="1"/>
</dbReference>
<sequence>MVLPGVDAMTDAEFSLRQVLPERAGMPEVEQLETQTRALRAVDYSSGGGMCRDAVLVRIHRAHELLGAAAAEPVRSRLFSAVADLHNLAAWTSFDSGHAGAAHHHLDLALTLAAHGGNDELAANIRYRRGRIHLHHGAADDALAQFQHGRLAARRSGSSLAASILSANQAWVYAGKGDEQLALELLGRAAEEFEAAGPAEPPDWARFFTETDVAAMTGTVRTELALRGRPRHARTAIAALTDAVGHYGPNMARSRSFCLAMLAHAHLLDGELERGAEIGTEAVDAAETLKSVRTKDRLRPLKLAAQQRRDHPAVRALAEHITAFALSSAHV</sequence>
<dbReference type="KEGG" id="amog:QRX60_49075"/>